<feature type="transmembrane region" description="Helical" evidence="1">
    <location>
        <begin position="245"/>
        <end position="264"/>
    </location>
</feature>
<feature type="transmembrane region" description="Helical" evidence="1">
    <location>
        <begin position="205"/>
        <end position="224"/>
    </location>
</feature>
<dbReference type="KEGG" id="vde:111244739"/>
<evidence type="ECO:0000256" key="1">
    <source>
        <dbReference type="SAM" id="Phobius"/>
    </source>
</evidence>
<evidence type="ECO:0000313" key="3">
    <source>
        <dbReference type="Proteomes" id="UP000594260"/>
    </source>
</evidence>
<proteinExistence type="predicted"/>
<keyword evidence="1" id="KW-0472">Membrane</keyword>
<feature type="transmembrane region" description="Helical" evidence="1">
    <location>
        <begin position="179"/>
        <end position="199"/>
    </location>
</feature>
<dbReference type="GeneID" id="111244739"/>
<protein>
    <submittedName>
        <fullName evidence="2">Uncharacterized protein</fullName>
    </submittedName>
</protein>
<evidence type="ECO:0000313" key="2">
    <source>
        <dbReference type="EnsemblMetazoa" id="XP_022647844"/>
    </source>
</evidence>
<reference evidence="2" key="1">
    <citation type="submission" date="2021-01" db="UniProtKB">
        <authorList>
            <consortium name="EnsemblMetazoa"/>
        </authorList>
    </citation>
    <scope>IDENTIFICATION</scope>
</reference>
<dbReference type="AlphaFoldDB" id="A0A7M7J7B4"/>
<dbReference type="EnsemblMetazoa" id="XM_022792109">
    <property type="protein sequence ID" value="XP_022647844"/>
    <property type="gene ID" value="LOC111244739"/>
</dbReference>
<dbReference type="OrthoDB" id="10417949at2759"/>
<keyword evidence="1" id="KW-0812">Transmembrane</keyword>
<dbReference type="RefSeq" id="XP_022647844.1">
    <property type="nucleotide sequence ID" value="XM_022792109.1"/>
</dbReference>
<accession>A0A7M7J7B4</accession>
<dbReference type="InParanoid" id="A0A7M7J7B4"/>
<keyword evidence="1" id="KW-1133">Transmembrane helix</keyword>
<keyword evidence="3" id="KW-1185">Reference proteome</keyword>
<name>A0A7M7J7B4_VARDE</name>
<dbReference type="Proteomes" id="UP000594260">
    <property type="component" value="Unplaced"/>
</dbReference>
<sequence>MYAFLIIPGIMAHYIASVSSIKSSSGFRKCAWNSPADPYLESLEMYNDLMESLFGEPRVHCDRPPPGCQGLKEIVAGERSAVLAIFYEHSLSLCNLIRLQKWTKGNLKNATELLQLRNSLLQDVIRLADSTEKLTVTQQVVYDLVEEDLKQVLKYEQTLKEQQDTLRHVTMDVLELQDIAVHMTTIASWLSYVSIALILRYAGGIRITAVLLLFGLFWTAEVMVKHNLVLFPVDDVIPKNVQIEVIRLIACICGVALLWFSSYHQPADLLQTTMQKCLVQIESARQAARHL</sequence>
<organism evidence="2 3">
    <name type="scientific">Varroa destructor</name>
    <name type="common">Honeybee mite</name>
    <dbReference type="NCBI Taxonomy" id="109461"/>
    <lineage>
        <taxon>Eukaryota</taxon>
        <taxon>Metazoa</taxon>
        <taxon>Ecdysozoa</taxon>
        <taxon>Arthropoda</taxon>
        <taxon>Chelicerata</taxon>
        <taxon>Arachnida</taxon>
        <taxon>Acari</taxon>
        <taxon>Parasitiformes</taxon>
        <taxon>Mesostigmata</taxon>
        <taxon>Gamasina</taxon>
        <taxon>Dermanyssoidea</taxon>
        <taxon>Varroidae</taxon>
        <taxon>Varroa</taxon>
    </lineage>
</organism>